<protein>
    <submittedName>
        <fullName evidence="2">Uncharacterized protein</fullName>
    </submittedName>
</protein>
<dbReference type="EMBL" id="JBIAWJ010000019">
    <property type="protein sequence ID" value="MFF4525591.1"/>
    <property type="molecule type" value="Genomic_DNA"/>
</dbReference>
<comment type="caution">
    <text evidence="2">The sequence shown here is derived from an EMBL/GenBank/DDBJ whole genome shotgun (WGS) entry which is preliminary data.</text>
</comment>
<organism evidence="2 3">
    <name type="scientific">Streptomyces bluensis</name>
    <dbReference type="NCBI Taxonomy" id="33897"/>
    <lineage>
        <taxon>Bacteria</taxon>
        <taxon>Bacillati</taxon>
        <taxon>Actinomycetota</taxon>
        <taxon>Actinomycetes</taxon>
        <taxon>Kitasatosporales</taxon>
        <taxon>Streptomycetaceae</taxon>
        <taxon>Streptomyces</taxon>
    </lineage>
</organism>
<proteinExistence type="predicted"/>
<dbReference type="Proteomes" id="UP001602058">
    <property type="component" value="Unassembled WGS sequence"/>
</dbReference>
<feature type="region of interest" description="Disordered" evidence="1">
    <location>
        <begin position="19"/>
        <end position="64"/>
    </location>
</feature>
<sequence length="98" mass="10856">MTNLILRALDALTLLFAPRGRHRAGHTSPGPIRHRQPEPALRRAPGPYATDAPLDGTATSPVRPYVLTTEQRARRRAVWLATYGTDVRSRRIHGVEVG</sequence>
<reference evidence="2 3" key="1">
    <citation type="submission" date="2024-10" db="EMBL/GenBank/DDBJ databases">
        <title>The Natural Products Discovery Center: Release of the First 8490 Sequenced Strains for Exploring Actinobacteria Biosynthetic Diversity.</title>
        <authorList>
            <person name="Kalkreuter E."/>
            <person name="Kautsar S.A."/>
            <person name="Yang D."/>
            <person name="Bader C.D."/>
            <person name="Teijaro C.N."/>
            <person name="Fluegel L."/>
            <person name="Davis C.M."/>
            <person name="Simpson J.R."/>
            <person name="Lauterbach L."/>
            <person name="Steele A.D."/>
            <person name="Gui C."/>
            <person name="Meng S."/>
            <person name="Li G."/>
            <person name="Viehrig K."/>
            <person name="Ye F."/>
            <person name="Su P."/>
            <person name="Kiefer A.F."/>
            <person name="Nichols A."/>
            <person name="Cepeda A.J."/>
            <person name="Yan W."/>
            <person name="Fan B."/>
            <person name="Jiang Y."/>
            <person name="Adhikari A."/>
            <person name="Zheng C.-J."/>
            <person name="Schuster L."/>
            <person name="Cowan T.M."/>
            <person name="Smanski M.J."/>
            <person name="Chevrette M.G."/>
            <person name="De Carvalho L.P.S."/>
            <person name="Shen B."/>
        </authorList>
    </citation>
    <scope>NUCLEOTIDE SEQUENCE [LARGE SCALE GENOMIC DNA]</scope>
    <source>
        <strain evidence="2 3">NPDC001390</strain>
    </source>
</reference>
<evidence type="ECO:0000313" key="2">
    <source>
        <dbReference type="EMBL" id="MFF4525591.1"/>
    </source>
</evidence>
<gene>
    <name evidence="2" type="ORF">ACFY1D_29815</name>
</gene>
<keyword evidence="3" id="KW-1185">Reference proteome</keyword>
<evidence type="ECO:0000313" key="3">
    <source>
        <dbReference type="Proteomes" id="UP001602058"/>
    </source>
</evidence>
<dbReference type="RefSeq" id="WP_387890899.1">
    <property type="nucleotide sequence ID" value="NZ_JBIAWJ010000019.1"/>
</dbReference>
<accession>A0ABW6UQ72</accession>
<name>A0ABW6UQ72_9ACTN</name>
<evidence type="ECO:0000256" key="1">
    <source>
        <dbReference type="SAM" id="MobiDB-lite"/>
    </source>
</evidence>